<dbReference type="WBParaSite" id="BXY_0630400.1">
    <property type="protein sequence ID" value="BXY_0630400.1"/>
    <property type="gene ID" value="BXY_0630400"/>
</dbReference>
<dbReference type="EMBL" id="CAJFCV020000003">
    <property type="protein sequence ID" value="CAG9109154.1"/>
    <property type="molecule type" value="Genomic_DNA"/>
</dbReference>
<keyword evidence="1" id="KW-1133">Transmembrane helix</keyword>
<evidence type="ECO:0000256" key="1">
    <source>
        <dbReference type="SAM" id="Phobius"/>
    </source>
</evidence>
<proteinExistence type="predicted"/>
<dbReference type="EMBL" id="CAJFDI010000003">
    <property type="protein sequence ID" value="CAD5222110.1"/>
    <property type="molecule type" value="Genomic_DNA"/>
</dbReference>
<keyword evidence="4" id="KW-1185">Reference proteome</keyword>
<feature type="transmembrane region" description="Helical" evidence="1">
    <location>
        <begin position="117"/>
        <end position="139"/>
    </location>
</feature>
<sequence>MTTVSICPCYQTNIFFANRIIAGITALLVPCVCILHFNWLTYWGFVYGVVLLIGAVLLVVSTFRKYRALYLAYECIIACNVIGLFITVGKSIGYVIALSRDNIIDPPKEKRDILRATHIFIIVASIICALILIWCGYIVKNGYKLLKRQGAFDGVAELSHSNI</sequence>
<feature type="transmembrane region" description="Helical" evidence="1">
    <location>
        <begin position="20"/>
        <end position="39"/>
    </location>
</feature>
<name>A0A1I7RZY1_BURXY</name>
<dbReference type="Proteomes" id="UP000095284">
    <property type="component" value="Unplaced"/>
</dbReference>
<evidence type="ECO:0000313" key="4">
    <source>
        <dbReference type="Proteomes" id="UP000659654"/>
    </source>
</evidence>
<protein>
    <submittedName>
        <fullName evidence="2">(pine wood nematode) hypothetical protein</fullName>
    </submittedName>
</protein>
<feature type="transmembrane region" description="Helical" evidence="1">
    <location>
        <begin position="45"/>
        <end position="63"/>
    </location>
</feature>
<accession>A0A1I7RZY1</accession>
<dbReference type="SMR" id="A0A1I7RZY1"/>
<keyword evidence="1" id="KW-0812">Transmembrane</keyword>
<keyword evidence="1" id="KW-0472">Membrane</keyword>
<dbReference type="AlphaFoldDB" id="A0A1I7RZY1"/>
<reference evidence="5" key="1">
    <citation type="submission" date="2016-11" db="UniProtKB">
        <authorList>
            <consortium name="WormBaseParasite"/>
        </authorList>
    </citation>
    <scope>IDENTIFICATION</scope>
</reference>
<evidence type="ECO:0000313" key="5">
    <source>
        <dbReference type="WBParaSite" id="BXY_0630400.1"/>
    </source>
</evidence>
<dbReference type="Proteomes" id="UP000582659">
    <property type="component" value="Unassembled WGS sequence"/>
</dbReference>
<evidence type="ECO:0000313" key="2">
    <source>
        <dbReference type="EMBL" id="CAD5222110.1"/>
    </source>
</evidence>
<organism evidence="3 5">
    <name type="scientific">Bursaphelenchus xylophilus</name>
    <name type="common">Pinewood nematode worm</name>
    <name type="synonym">Aphelenchoides xylophilus</name>
    <dbReference type="NCBI Taxonomy" id="6326"/>
    <lineage>
        <taxon>Eukaryota</taxon>
        <taxon>Metazoa</taxon>
        <taxon>Ecdysozoa</taxon>
        <taxon>Nematoda</taxon>
        <taxon>Chromadorea</taxon>
        <taxon>Rhabditida</taxon>
        <taxon>Tylenchina</taxon>
        <taxon>Tylenchomorpha</taxon>
        <taxon>Aphelenchoidea</taxon>
        <taxon>Aphelenchoididae</taxon>
        <taxon>Bursaphelenchus</taxon>
    </lineage>
</organism>
<reference evidence="2" key="2">
    <citation type="submission" date="2020-09" db="EMBL/GenBank/DDBJ databases">
        <authorList>
            <person name="Kikuchi T."/>
        </authorList>
    </citation>
    <scope>NUCLEOTIDE SEQUENCE</scope>
    <source>
        <strain evidence="2">Ka4C1</strain>
    </source>
</reference>
<feature type="transmembrane region" description="Helical" evidence="1">
    <location>
        <begin position="75"/>
        <end position="97"/>
    </location>
</feature>
<gene>
    <name evidence="2" type="ORF">BXYJ_LOCUS7078</name>
</gene>
<dbReference type="Proteomes" id="UP000659654">
    <property type="component" value="Unassembled WGS sequence"/>
</dbReference>
<evidence type="ECO:0000313" key="3">
    <source>
        <dbReference type="Proteomes" id="UP000095284"/>
    </source>
</evidence>